<name>Q11AM0_CHESB</name>
<dbReference type="InterPro" id="IPR037401">
    <property type="entry name" value="SnoaL-like"/>
</dbReference>
<evidence type="ECO:0000259" key="1">
    <source>
        <dbReference type="Pfam" id="PF13577"/>
    </source>
</evidence>
<feature type="domain" description="SnoaL-like" evidence="1">
    <location>
        <begin position="30"/>
        <end position="150"/>
    </location>
</feature>
<accession>Q11AM0</accession>
<organism evidence="2">
    <name type="scientific">Chelativorans sp. (strain BNC1)</name>
    <dbReference type="NCBI Taxonomy" id="266779"/>
    <lineage>
        <taxon>Bacteria</taxon>
        <taxon>Pseudomonadati</taxon>
        <taxon>Pseudomonadota</taxon>
        <taxon>Alphaproteobacteria</taxon>
        <taxon>Hyphomicrobiales</taxon>
        <taxon>Phyllobacteriaceae</taxon>
        <taxon>Chelativorans</taxon>
    </lineage>
</organism>
<gene>
    <name evidence="2" type="ordered locus">Meso_4529</name>
</gene>
<proteinExistence type="predicted"/>
<dbReference type="OrthoDB" id="581683at2"/>
<dbReference type="SUPFAM" id="SSF54427">
    <property type="entry name" value="NTF2-like"/>
    <property type="match status" value="1"/>
</dbReference>
<evidence type="ECO:0000313" key="2">
    <source>
        <dbReference type="EMBL" id="ABG65555.1"/>
    </source>
</evidence>
<reference evidence="2" key="1">
    <citation type="submission" date="2006-06" db="EMBL/GenBank/DDBJ databases">
        <title>Complete sequence of Plasmid 2 of Chelativorans sp. BNC1.</title>
        <authorList>
            <consortium name="US DOE Joint Genome Institute"/>
            <person name="Copeland A."/>
            <person name="Lucas S."/>
            <person name="Lapidus A."/>
            <person name="Barry K."/>
            <person name="Detter J.C."/>
            <person name="Glavina del Rio T."/>
            <person name="Hammon N."/>
            <person name="Israni S."/>
            <person name="Dalin E."/>
            <person name="Tice H."/>
            <person name="Pitluck S."/>
            <person name="Chertkov O."/>
            <person name="Brettin T."/>
            <person name="Bruce D."/>
            <person name="Han C."/>
            <person name="Tapia R."/>
            <person name="Gilna P."/>
            <person name="Schmutz J."/>
            <person name="Larimer F."/>
            <person name="Land M."/>
            <person name="Hauser L."/>
            <person name="Kyrpides N."/>
            <person name="Mikhailova N."/>
            <person name="Richardson P."/>
        </authorList>
    </citation>
    <scope>NUCLEOTIDE SEQUENCE</scope>
    <source>
        <strain evidence="2">BNC1</strain>
        <plasmid evidence="2">2</plasmid>
    </source>
</reference>
<geneLocation type="plasmid" evidence="2">
    <name>2</name>
</geneLocation>
<dbReference type="AlphaFoldDB" id="Q11AM0"/>
<dbReference type="KEGG" id="mes:Meso_4529"/>
<dbReference type="Gene3D" id="3.10.450.50">
    <property type="match status" value="1"/>
</dbReference>
<dbReference type="Pfam" id="PF13577">
    <property type="entry name" value="SnoaL_4"/>
    <property type="match status" value="1"/>
</dbReference>
<dbReference type="InterPro" id="IPR032710">
    <property type="entry name" value="NTF2-like_dom_sf"/>
</dbReference>
<keyword evidence="2" id="KW-0614">Plasmid</keyword>
<sequence>MNAHSLLTAVASRPSLVPDRSRIGEDISYRDRADCERLLVACYSLMDRGHYEASGELFSEDATWIRGEGPVHTRKGILASLHRRPPQRQSRHFITNVVVTPLGDYAEATAYMIALHGVRTADGPSPLPVPVAVCDLVVRFRRGEEWEITYLEPIQVFVPPSAG</sequence>
<dbReference type="HOGENOM" id="CLU_1624179_0_0_5"/>
<protein>
    <recommendedName>
        <fullName evidence="1">SnoaL-like domain-containing protein</fullName>
    </recommendedName>
</protein>
<dbReference type="CDD" id="cd00531">
    <property type="entry name" value="NTF2_like"/>
    <property type="match status" value="1"/>
</dbReference>
<dbReference type="EMBL" id="CP000391">
    <property type="protein sequence ID" value="ABG65555.1"/>
    <property type="molecule type" value="Genomic_DNA"/>
</dbReference>